<evidence type="ECO:0000313" key="2">
    <source>
        <dbReference type="EMBL" id="CAA9556624.1"/>
    </source>
</evidence>
<feature type="non-terminal residue" evidence="2">
    <location>
        <position position="99"/>
    </location>
</feature>
<accession>A0A6J4UU72</accession>
<feature type="compositionally biased region" description="Polar residues" evidence="1">
    <location>
        <begin position="56"/>
        <end position="65"/>
    </location>
</feature>
<feature type="non-terminal residue" evidence="2">
    <location>
        <position position="1"/>
    </location>
</feature>
<sequence length="99" mass="11032">WRRCAPGRGRPPPRRRPRRPSRPTGCRWPTTPGTRSGPASTSRRASCRTTKPRSNRGWSSPSNRGRTGDRAAISAPDRKKWSSSRRPDPKSCRRSPGGS</sequence>
<organism evidence="2">
    <name type="scientific">uncultured Thermomicrobiales bacterium</name>
    <dbReference type="NCBI Taxonomy" id="1645740"/>
    <lineage>
        <taxon>Bacteria</taxon>
        <taxon>Pseudomonadati</taxon>
        <taxon>Thermomicrobiota</taxon>
        <taxon>Thermomicrobia</taxon>
        <taxon>Thermomicrobiales</taxon>
        <taxon>environmental samples</taxon>
    </lineage>
</organism>
<feature type="compositionally biased region" description="Basic residues" evidence="1">
    <location>
        <begin position="1"/>
        <end position="21"/>
    </location>
</feature>
<feature type="compositionally biased region" description="Polar residues" evidence="1">
    <location>
        <begin position="31"/>
        <end position="49"/>
    </location>
</feature>
<reference evidence="2" key="1">
    <citation type="submission" date="2020-02" db="EMBL/GenBank/DDBJ databases">
        <authorList>
            <person name="Meier V. D."/>
        </authorList>
    </citation>
    <scope>NUCLEOTIDE SEQUENCE</scope>
    <source>
        <strain evidence="2">AVDCRST_MAG73</strain>
    </source>
</reference>
<name>A0A6J4UU72_9BACT</name>
<proteinExistence type="predicted"/>
<dbReference type="EMBL" id="CADCWE010000222">
    <property type="protein sequence ID" value="CAA9556624.1"/>
    <property type="molecule type" value="Genomic_DNA"/>
</dbReference>
<evidence type="ECO:0000256" key="1">
    <source>
        <dbReference type="SAM" id="MobiDB-lite"/>
    </source>
</evidence>
<feature type="region of interest" description="Disordered" evidence="1">
    <location>
        <begin position="1"/>
        <end position="99"/>
    </location>
</feature>
<protein>
    <submittedName>
        <fullName evidence="2">Uncharacterized protein</fullName>
    </submittedName>
</protein>
<gene>
    <name evidence="2" type="ORF">AVDCRST_MAG73-3331</name>
</gene>
<feature type="compositionally biased region" description="Basic and acidic residues" evidence="1">
    <location>
        <begin position="76"/>
        <end position="91"/>
    </location>
</feature>
<dbReference type="AlphaFoldDB" id="A0A6J4UU72"/>